<organism evidence="1 2">
    <name type="scientific">Populus alba x Populus x berolinensis</name>
    <dbReference type="NCBI Taxonomy" id="444605"/>
    <lineage>
        <taxon>Eukaryota</taxon>
        <taxon>Viridiplantae</taxon>
        <taxon>Streptophyta</taxon>
        <taxon>Embryophyta</taxon>
        <taxon>Tracheophyta</taxon>
        <taxon>Spermatophyta</taxon>
        <taxon>Magnoliopsida</taxon>
        <taxon>eudicotyledons</taxon>
        <taxon>Gunneridae</taxon>
        <taxon>Pentapetalae</taxon>
        <taxon>rosids</taxon>
        <taxon>fabids</taxon>
        <taxon>Malpighiales</taxon>
        <taxon>Salicaceae</taxon>
        <taxon>Saliceae</taxon>
        <taxon>Populus</taxon>
    </lineage>
</organism>
<proteinExistence type="predicted"/>
<reference evidence="1 2" key="1">
    <citation type="journal article" date="2023" name="Mol. Ecol. Resour.">
        <title>Chromosome-level genome assembly of a triploid poplar Populus alba 'Berolinensis'.</title>
        <authorList>
            <person name="Chen S."/>
            <person name="Yu Y."/>
            <person name="Wang X."/>
            <person name="Wang S."/>
            <person name="Zhang T."/>
            <person name="Zhou Y."/>
            <person name="He R."/>
            <person name="Meng N."/>
            <person name="Wang Y."/>
            <person name="Liu W."/>
            <person name="Liu Z."/>
            <person name="Liu J."/>
            <person name="Guo Q."/>
            <person name="Huang H."/>
            <person name="Sederoff R.R."/>
            <person name="Wang G."/>
            <person name="Qu G."/>
            <person name="Chen S."/>
        </authorList>
    </citation>
    <scope>NUCLEOTIDE SEQUENCE [LARGE SCALE GENOMIC DNA]</scope>
    <source>
        <strain evidence="1">SC-2020</strain>
    </source>
</reference>
<dbReference type="AlphaFoldDB" id="A0AAD6LE88"/>
<protein>
    <submittedName>
        <fullName evidence="1">Uncharacterized protein</fullName>
    </submittedName>
</protein>
<accession>A0AAD6LE88</accession>
<dbReference type="Proteomes" id="UP001164929">
    <property type="component" value="Chromosome 18"/>
</dbReference>
<sequence length="84" mass="9366">MSSIKERSRIQKSLLKRTERELELEAPTLESIISSPAEGVRDQRGLMATVFHLVANEDSIQLAACKSSFLLGIASPEQLLLEKR</sequence>
<gene>
    <name evidence="1" type="ORF">NC653_040431</name>
</gene>
<evidence type="ECO:0000313" key="2">
    <source>
        <dbReference type="Proteomes" id="UP001164929"/>
    </source>
</evidence>
<dbReference type="EMBL" id="JAQIZT010000018">
    <property type="protein sequence ID" value="KAJ6958799.1"/>
    <property type="molecule type" value="Genomic_DNA"/>
</dbReference>
<comment type="caution">
    <text evidence="1">The sequence shown here is derived from an EMBL/GenBank/DDBJ whole genome shotgun (WGS) entry which is preliminary data.</text>
</comment>
<keyword evidence="2" id="KW-1185">Reference proteome</keyword>
<evidence type="ECO:0000313" key="1">
    <source>
        <dbReference type="EMBL" id="KAJ6958799.1"/>
    </source>
</evidence>
<name>A0AAD6LE88_9ROSI</name>